<protein>
    <recommendedName>
        <fullName evidence="2">DUF5050 domain-containing protein</fullName>
    </recommendedName>
</protein>
<dbReference type="EMBL" id="BARW01007373">
    <property type="protein sequence ID" value="GAI87052.1"/>
    <property type="molecule type" value="Genomic_DNA"/>
</dbReference>
<dbReference type="Gene3D" id="2.120.10.30">
    <property type="entry name" value="TolB, C-terminal domain"/>
    <property type="match status" value="1"/>
</dbReference>
<gene>
    <name evidence="1" type="ORF">S12H4_15364</name>
</gene>
<reference evidence="1" key="1">
    <citation type="journal article" date="2014" name="Front. Microbiol.">
        <title>High frequency of phylogenetically diverse reductive dehalogenase-homologous genes in deep subseafloor sedimentary metagenomes.</title>
        <authorList>
            <person name="Kawai M."/>
            <person name="Futagami T."/>
            <person name="Toyoda A."/>
            <person name="Takaki Y."/>
            <person name="Nishi S."/>
            <person name="Hori S."/>
            <person name="Arai W."/>
            <person name="Tsubouchi T."/>
            <person name="Morono Y."/>
            <person name="Uchiyama I."/>
            <person name="Ito T."/>
            <person name="Fujiyama A."/>
            <person name="Inagaki F."/>
            <person name="Takami H."/>
        </authorList>
    </citation>
    <scope>NUCLEOTIDE SEQUENCE</scope>
    <source>
        <strain evidence="1">Expedition CK06-06</strain>
    </source>
</reference>
<name>X1S201_9ZZZZ</name>
<dbReference type="InterPro" id="IPR011042">
    <property type="entry name" value="6-blade_b-propeller_TolB-like"/>
</dbReference>
<proteinExistence type="predicted"/>
<accession>X1S201</accession>
<evidence type="ECO:0008006" key="2">
    <source>
        <dbReference type="Google" id="ProtNLM"/>
    </source>
</evidence>
<dbReference type="AlphaFoldDB" id="X1S201"/>
<evidence type="ECO:0000313" key="1">
    <source>
        <dbReference type="EMBL" id="GAI87052.1"/>
    </source>
</evidence>
<dbReference type="SUPFAM" id="SSF101898">
    <property type="entry name" value="NHL repeat"/>
    <property type="match status" value="1"/>
</dbReference>
<organism evidence="1">
    <name type="scientific">marine sediment metagenome</name>
    <dbReference type="NCBI Taxonomy" id="412755"/>
    <lineage>
        <taxon>unclassified sequences</taxon>
        <taxon>metagenomes</taxon>
        <taxon>ecological metagenomes</taxon>
    </lineage>
</organism>
<sequence length="352" mass="39261">MLRPINAIIKDSIGNIIHRGIVVTGEVTKDNGNKSYDVKIAGEEKEYPRVFTLSRNPDLAVGDKVRILYKNGCKELPIILPPVTTVVTAAPLIVVLVPEESYEKYHLKVYDLDGDLVYDFDITSEDVYRETDCLAVDSQNNIYYIRSGNILVKRDINGNELKAEAIAGYPESIAIGADGYLYTRQQYGEVHKRDVNTFASQGYISLTPGKNYYGLCLDSDGNYYTVNSSDDKIEKWSSAGVKLASRSISRAGSCSLGSRGNFIIRVSQEGMGYSYIIDNNLTSEEVYTLTGNIFEQSGAGSLSNKDLFVGTSFDDGNCYLEKYSTDLSLDWSVVIMDTEWWEYNVQVKAYSF</sequence>
<comment type="caution">
    <text evidence="1">The sequence shown here is derived from an EMBL/GenBank/DDBJ whole genome shotgun (WGS) entry which is preliminary data.</text>
</comment>